<proteinExistence type="predicted"/>
<organism evidence="1 5">
    <name type="scientific">Agrobacterium vitis</name>
    <name type="common">Rhizobium vitis</name>
    <dbReference type="NCBI Taxonomy" id="373"/>
    <lineage>
        <taxon>Bacteria</taxon>
        <taxon>Pseudomonadati</taxon>
        <taxon>Pseudomonadota</taxon>
        <taxon>Alphaproteobacteria</taxon>
        <taxon>Hyphomicrobiales</taxon>
        <taxon>Rhizobiaceae</taxon>
        <taxon>Rhizobium/Agrobacterium group</taxon>
        <taxon>Agrobacterium</taxon>
    </lineage>
</organism>
<name>A0A368NKF2_AGRVI</name>
<evidence type="ECO:0000313" key="1">
    <source>
        <dbReference type="EMBL" id="KAA3520794.1"/>
    </source>
</evidence>
<evidence type="ECO:0000313" key="5">
    <source>
        <dbReference type="Proteomes" id="UP000436911"/>
    </source>
</evidence>
<dbReference type="AlphaFoldDB" id="A0A368NKF2"/>
<dbReference type="EMBL" id="QUSG01000025">
    <property type="protein sequence ID" value="KAA3520794.1"/>
    <property type="molecule type" value="Genomic_DNA"/>
</dbReference>
<protein>
    <submittedName>
        <fullName evidence="1">Transposase</fullName>
    </submittedName>
</protein>
<gene>
    <name evidence="1" type="ORF">DXT89_24775</name>
    <name evidence="3" type="ORF">GOZ95_26400</name>
    <name evidence="2" type="ORF">IEI95_007935</name>
</gene>
<dbReference type="Proteomes" id="UP000436911">
    <property type="component" value="Unassembled WGS sequence"/>
</dbReference>
<dbReference type="OrthoDB" id="8291964at2"/>
<dbReference type="Proteomes" id="UP000655037">
    <property type="component" value="Unassembled WGS sequence"/>
</dbReference>
<dbReference type="Proteomes" id="UP000436692">
    <property type="component" value="Unassembled WGS sequence"/>
</dbReference>
<dbReference type="InterPro" id="IPR009057">
    <property type="entry name" value="Homeodomain-like_sf"/>
</dbReference>
<dbReference type="EMBL" id="JACXXJ020000003">
    <property type="protein sequence ID" value="MBF2714176.1"/>
    <property type="molecule type" value="Genomic_DNA"/>
</dbReference>
<accession>A0A368NKF2</accession>
<comment type="caution">
    <text evidence="1">The sequence shown here is derived from an EMBL/GenBank/DDBJ whole genome shotgun (WGS) entry which is preliminary data.</text>
</comment>
<sequence>MTVRAAERFGISAASAVRIGQLNRSGKGLLQAKIGGYVKPTLRGAAADAVRQRLQVKSDWTVRALSADLKASGINVSHDTVWRFLRAEGKTFKTYGPPRLQEHSTIC</sequence>
<reference evidence="3 4" key="2">
    <citation type="submission" date="2019-12" db="EMBL/GenBank/DDBJ databases">
        <title>Whole-genome sequencing of Allorhizobium vitis.</title>
        <authorList>
            <person name="Gan H.M."/>
            <person name="Szegedi E."/>
            <person name="Burr T."/>
            <person name="Savka M.A."/>
        </authorList>
    </citation>
    <scope>NUCLEOTIDE SEQUENCE [LARGE SCALE GENOMIC DNA]</scope>
    <source>
        <strain evidence="3 4">CG989</strain>
    </source>
</reference>
<reference evidence="2" key="3">
    <citation type="submission" date="2020-11" db="EMBL/GenBank/DDBJ databases">
        <title>Agrobacterium vitis strain K377 genome.</title>
        <authorList>
            <person name="Xi H."/>
        </authorList>
    </citation>
    <scope>NUCLEOTIDE SEQUENCE</scope>
    <source>
        <strain evidence="2">K377</strain>
    </source>
</reference>
<evidence type="ECO:0000313" key="3">
    <source>
        <dbReference type="EMBL" id="MUZ60957.1"/>
    </source>
</evidence>
<dbReference type="EMBL" id="WPHM01000025">
    <property type="protein sequence ID" value="MUZ60957.1"/>
    <property type="molecule type" value="Genomic_DNA"/>
</dbReference>
<evidence type="ECO:0000313" key="4">
    <source>
        <dbReference type="Proteomes" id="UP000436692"/>
    </source>
</evidence>
<reference evidence="1 5" key="1">
    <citation type="submission" date="2018-08" db="EMBL/GenBank/DDBJ databases">
        <title>Genome sequencing of Agrobacterium vitis strain ICMP 10754.</title>
        <authorList>
            <person name="Visnovsky S.B."/>
            <person name="Pitman A.R."/>
        </authorList>
    </citation>
    <scope>NUCLEOTIDE SEQUENCE [LARGE SCALE GENOMIC DNA]</scope>
    <source>
        <strain evidence="1 5">ICMP 10754</strain>
    </source>
</reference>
<evidence type="ECO:0000313" key="2">
    <source>
        <dbReference type="EMBL" id="MBF2714176.1"/>
    </source>
</evidence>
<dbReference type="SUPFAM" id="SSF46689">
    <property type="entry name" value="Homeodomain-like"/>
    <property type="match status" value="1"/>
</dbReference>